<reference evidence="1" key="1">
    <citation type="journal article" date="2015" name="Nature">
        <title>Complex archaea that bridge the gap between prokaryotes and eukaryotes.</title>
        <authorList>
            <person name="Spang A."/>
            <person name="Saw J.H."/>
            <person name="Jorgensen S.L."/>
            <person name="Zaremba-Niedzwiedzka K."/>
            <person name="Martijn J."/>
            <person name="Lind A.E."/>
            <person name="van Eijk R."/>
            <person name="Schleper C."/>
            <person name="Guy L."/>
            <person name="Ettema T.J."/>
        </authorList>
    </citation>
    <scope>NUCLEOTIDE SEQUENCE</scope>
</reference>
<comment type="caution">
    <text evidence="1">The sequence shown here is derived from an EMBL/GenBank/DDBJ whole genome shotgun (WGS) entry which is preliminary data.</text>
</comment>
<evidence type="ECO:0000313" key="1">
    <source>
        <dbReference type="EMBL" id="KKL28267.1"/>
    </source>
</evidence>
<proteinExistence type="predicted"/>
<accession>A0A0F9CPE0</accession>
<name>A0A0F9CPE0_9ZZZZ</name>
<organism evidence="1">
    <name type="scientific">marine sediment metagenome</name>
    <dbReference type="NCBI Taxonomy" id="412755"/>
    <lineage>
        <taxon>unclassified sequences</taxon>
        <taxon>metagenomes</taxon>
        <taxon>ecological metagenomes</taxon>
    </lineage>
</organism>
<feature type="non-terminal residue" evidence="1">
    <location>
        <position position="62"/>
    </location>
</feature>
<sequence>MARLNKEKLSTTEKELIEEQDTLTANKLNETLTKKGSVDEKTLYEMLPVIEKIMEESSTAKA</sequence>
<gene>
    <name evidence="1" type="ORF">LCGC14_2376870</name>
</gene>
<protein>
    <submittedName>
        <fullName evidence="1">Uncharacterized protein</fullName>
    </submittedName>
</protein>
<dbReference type="AlphaFoldDB" id="A0A0F9CPE0"/>
<dbReference type="EMBL" id="LAZR01035159">
    <property type="protein sequence ID" value="KKL28267.1"/>
    <property type="molecule type" value="Genomic_DNA"/>
</dbReference>